<dbReference type="GO" id="GO:0007166">
    <property type="term" value="P:cell surface receptor signaling pathway"/>
    <property type="evidence" value="ECO:0007669"/>
    <property type="project" value="InterPro"/>
</dbReference>
<evidence type="ECO:0000256" key="5">
    <source>
        <dbReference type="ARBA" id="ARBA00022989"/>
    </source>
</evidence>
<evidence type="ECO:0000259" key="13">
    <source>
        <dbReference type="PROSITE" id="PS50835"/>
    </source>
</evidence>
<dbReference type="GO" id="GO:0004888">
    <property type="term" value="F:transmembrane signaling receptor activity"/>
    <property type="evidence" value="ECO:0007669"/>
    <property type="project" value="InterPro"/>
</dbReference>
<dbReference type="PROSITE" id="PS51055">
    <property type="entry name" value="ITAM_1"/>
    <property type="match status" value="1"/>
</dbReference>
<dbReference type="GO" id="GO:0042105">
    <property type="term" value="C:alpha-beta T cell receptor complex"/>
    <property type="evidence" value="ECO:0007669"/>
    <property type="project" value="TreeGrafter"/>
</dbReference>
<organism evidence="14 15">
    <name type="scientific">Xenopus laevis</name>
    <name type="common">African clawed frog</name>
    <dbReference type="NCBI Taxonomy" id="8355"/>
    <lineage>
        <taxon>Eukaryota</taxon>
        <taxon>Metazoa</taxon>
        <taxon>Chordata</taxon>
        <taxon>Craniata</taxon>
        <taxon>Vertebrata</taxon>
        <taxon>Euteleostomi</taxon>
        <taxon>Amphibia</taxon>
        <taxon>Batrachia</taxon>
        <taxon>Anura</taxon>
        <taxon>Pipoidea</taxon>
        <taxon>Pipidae</taxon>
        <taxon>Xenopodinae</taxon>
        <taxon>Xenopus</taxon>
        <taxon>Xenopus</taxon>
    </lineage>
</organism>
<dbReference type="PANTHER" id="PTHR10570">
    <property type="entry name" value="T-CELL SURFACE GLYCOPROTEIN CD3 GAMMA CHAIN / DELTA CHAIN"/>
    <property type="match status" value="1"/>
</dbReference>
<evidence type="ECO:0000256" key="11">
    <source>
        <dbReference type="ARBA" id="ARBA00049718"/>
    </source>
</evidence>
<keyword evidence="6 12" id="KW-0472">Membrane</keyword>
<proteinExistence type="predicted"/>
<keyword evidence="8" id="KW-0675">Receptor</keyword>
<evidence type="ECO:0000313" key="15">
    <source>
        <dbReference type="Proteomes" id="UP000694892"/>
    </source>
</evidence>
<dbReference type="Pfam" id="PF16680">
    <property type="entry name" value="Ig_4"/>
    <property type="match status" value="1"/>
</dbReference>
<evidence type="ECO:0000256" key="10">
    <source>
        <dbReference type="ARBA" id="ARBA00023319"/>
    </source>
</evidence>
<reference evidence="15" key="1">
    <citation type="journal article" date="2016" name="Nature">
        <title>Genome evolution in the allotetraploid frog Xenopus laevis.</title>
        <authorList>
            <person name="Session A.M."/>
            <person name="Uno Y."/>
            <person name="Kwon T."/>
            <person name="Chapman J.A."/>
            <person name="Toyoda A."/>
            <person name="Takahashi S."/>
            <person name="Fukui A."/>
            <person name="Hikosaka A."/>
            <person name="Suzuki A."/>
            <person name="Kondo M."/>
            <person name="van Heeringen S.J."/>
            <person name="Quigley I."/>
            <person name="Heinz S."/>
            <person name="Ogino H."/>
            <person name="Ochi H."/>
            <person name="Hellsten U."/>
            <person name="Lyons J.B."/>
            <person name="Simakov O."/>
            <person name="Putnam N."/>
            <person name="Stites J."/>
            <person name="Kuroki Y."/>
            <person name="Tanaka T."/>
            <person name="Michiue T."/>
            <person name="Watanabe M."/>
            <person name="Bogdanovic O."/>
            <person name="Lister R."/>
            <person name="Georgiou G."/>
            <person name="Paranjpe S.S."/>
            <person name="van Kruijsbergen I."/>
            <person name="Shu S."/>
            <person name="Carlson J."/>
            <person name="Kinoshita T."/>
            <person name="Ohta Y."/>
            <person name="Mawaribuchi S."/>
            <person name="Jenkins J."/>
            <person name="Grimwood J."/>
            <person name="Schmutz J."/>
            <person name="Mitros T."/>
            <person name="Mozaffari S.V."/>
            <person name="Suzuki Y."/>
            <person name="Haramoto Y."/>
            <person name="Yamamoto T.S."/>
            <person name="Takagi C."/>
            <person name="Heald R."/>
            <person name="Miller K."/>
            <person name="Haudenschild C."/>
            <person name="Kitzman J."/>
            <person name="Nakayama T."/>
            <person name="Izutsu Y."/>
            <person name="Robert J."/>
            <person name="Fortriede J."/>
            <person name="Burns K."/>
            <person name="Lotay V."/>
            <person name="Karimi K."/>
            <person name="Yasuoka Y."/>
            <person name="Dichmann D.S."/>
            <person name="Flajnik M.F."/>
            <person name="Houston D.W."/>
            <person name="Shendure J."/>
            <person name="DuPasquier L."/>
            <person name="Vize P.D."/>
            <person name="Zorn A.M."/>
            <person name="Ito M."/>
            <person name="Marcotte E.M."/>
            <person name="Wallingford J.B."/>
            <person name="Ito Y."/>
            <person name="Asashima M."/>
            <person name="Ueno N."/>
            <person name="Matsuda Y."/>
            <person name="Veenstra G.J."/>
            <person name="Fujiyama A."/>
            <person name="Harland R.M."/>
            <person name="Taira M."/>
            <person name="Rokhsar D.S."/>
        </authorList>
    </citation>
    <scope>NUCLEOTIDE SEQUENCE [LARGE SCALE GENOMIC DNA]</scope>
    <source>
        <strain evidence="15">J</strain>
    </source>
</reference>
<dbReference type="OMA" id="SEDTYSH"/>
<dbReference type="InterPro" id="IPR003110">
    <property type="entry name" value="Phos_immunorcpt_sig_ITAM"/>
</dbReference>
<evidence type="ECO:0000256" key="8">
    <source>
        <dbReference type="ARBA" id="ARBA00023170"/>
    </source>
</evidence>
<dbReference type="Proteomes" id="UP000694892">
    <property type="component" value="Chromosome 7S"/>
</dbReference>
<comment type="subunit">
    <text evidence="11">The TCR-CD3 complex is composed of a CD3D/CD3E and a CD3G/CD3E heterodimers that preferentially associate with TCRalpha and TCRbeta, respectively, to form TCRalpha/CD3E/CD3G and TCRbeta/CD3G/CD3E trimers. In turn, the hexamer interacts with CD3Z homodimer to form the TCR-CD3 complex. Alternatively, TCRalpha and TCRbeta can be replaced by TCRgamma and TCRdelta. Interacts with CD6. Interacts (via Proline-rich sequence) with NCK1; the interaction is ligand dependent but independent of tyrosine kinase activation.</text>
</comment>
<evidence type="ECO:0000256" key="7">
    <source>
        <dbReference type="ARBA" id="ARBA00023157"/>
    </source>
</evidence>
<evidence type="ECO:0000256" key="9">
    <source>
        <dbReference type="ARBA" id="ARBA00023180"/>
    </source>
</evidence>
<keyword evidence="10" id="KW-0393">Immunoglobulin domain</keyword>
<dbReference type="InterPro" id="IPR007110">
    <property type="entry name" value="Ig-like_dom"/>
</dbReference>
<keyword evidence="3 12" id="KW-0812">Transmembrane</keyword>
<evidence type="ECO:0000256" key="12">
    <source>
        <dbReference type="SAM" id="Phobius"/>
    </source>
</evidence>
<name>A0A974HA51_XENLA</name>
<evidence type="ECO:0000256" key="4">
    <source>
        <dbReference type="ARBA" id="ARBA00022859"/>
    </source>
</evidence>
<protein>
    <recommendedName>
        <fullName evidence="13">Ig-like domain-containing protein</fullName>
    </recommendedName>
</protein>
<keyword evidence="5 12" id="KW-1133">Transmembrane helix</keyword>
<keyword evidence="9" id="KW-0325">Glycoprotein</keyword>
<accession>A0A974HA51</accession>
<dbReference type="InterPro" id="IPR032052">
    <property type="entry name" value="Ig_4"/>
</dbReference>
<dbReference type="SUPFAM" id="SSF48726">
    <property type="entry name" value="Immunoglobulin"/>
    <property type="match status" value="1"/>
</dbReference>
<dbReference type="GO" id="GO:0009897">
    <property type="term" value="C:external side of plasma membrane"/>
    <property type="evidence" value="ECO:0007669"/>
    <property type="project" value="TreeGrafter"/>
</dbReference>
<dbReference type="InterPro" id="IPR015484">
    <property type="entry name" value="CD3_esu/gsu/dsu"/>
</dbReference>
<dbReference type="InterPro" id="IPR036179">
    <property type="entry name" value="Ig-like_dom_sf"/>
</dbReference>
<evidence type="ECO:0000256" key="6">
    <source>
        <dbReference type="ARBA" id="ARBA00023136"/>
    </source>
</evidence>
<dbReference type="Gene3D" id="2.60.40.10">
    <property type="entry name" value="Immunoglobulins"/>
    <property type="match status" value="1"/>
</dbReference>
<dbReference type="InterPro" id="IPR013783">
    <property type="entry name" value="Ig-like_fold"/>
</dbReference>
<sequence>MSPPPHVHTRTSMRARTYITEHRVIADAVKIQLYHLPLSLTTPKQHIRDTMKNHLQIAWMLVLMVTLKATCNKIEAFVKNNHLYLTCKVDEKGESFLWTHDTKNIDLFNKTLDLGSVWNDPRGNYVCKATEDGTEASIEVFVRMCQNCIEMDTGTISGFIIADIIMIGLIAIAVYCVSGSETRRPARASDKQNLLQNDLYQPLGQRSEDTYSHLNSR</sequence>
<keyword evidence="4" id="KW-0391">Immunity</keyword>
<gene>
    <name evidence="14" type="ORF">XELAEV_18037408mg</name>
</gene>
<evidence type="ECO:0000313" key="14">
    <source>
        <dbReference type="EMBL" id="OCT70487.1"/>
    </source>
</evidence>
<dbReference type="PANTHER" id="PTHR10570:SF8">
    <property type="entry name" value="T-CELL SURFACE GLYCOPROTEIN CD3 GAMMA CHAIN"/>
    <property type="match status" value="1"/>
</dbReference>
<keyword evidence="2" id="KW-0597">Phosphoprotein</keyword>
<dbReference type="PROSITE" id="PS50835">
    <property type="entry name" value="IG_LIKE"/>
    <property type="match status" value="1"/>
</dbReference>
<evidence type="ECO:0000256" key="3">
    <source>
        <dbReference type="ARBA" id="ARBA00022692"/>
    </source>
</evidence>
<keyword evidence="7" id="KW-1015">Disulfide bond</keyword>
<feature type="transmembrane region" description="Helical" evidence="12">
    <location>
        <begin position="156"/>
        <end position="177"/>
    </location>
</feature>
<evidence type="ECO:0000256" key="2">
    <source>
        <dbReference type="ARBA" id="ARBA00022553"/>
    </source>
</evidence>
<dbReference type="GO" id="GO:0045059">
    <property type="term" value="P:positive thymic T cell selection"/>
    <property type="evidence" value="ECO:0007669"/>
    <property type="project" value="TreeGrafter"/>
</dbReference>
<dbReference type="Pfam" id="PF02189">
    <property type="entry name" value="ITAM"/>
    <property type="match status" value="1"/>
</dbReference>
<dbReference type="EMBL" id="CM004479">
    <property type="protein sequence ID" value="OCT70487.1"/>
    <property type="molecule type" value="Genomic_DNA"/>
</dbReference>
<dbReference type="SMART" id="SM00077">
    <property type="entry name" value="ITAM"/>
    <property type="match status" value="1"/>
</dbReference>
<comment type="subcellular location">
    <subcellularLocation>
        <location evidence="1">Membrane</location>
        <topology evidence="1">Single-pass type I membrane protein</topology>
    </subcellularLocation>
</comment>
<feature type="domain" description="Ig-like" evidence="13">
    <location>
        <begin position="85"/>
        <end position="139"/>
    </location>
</feature>
<dbReference type="AlphaFoldDB" id="A0A974HA51"/>
<evidence type="ECO:0000256" key="1">
    <source>
        <dbReference type="ARBA" id="ARBA00004479"/>
    </source>
</evidence>